<dbReference type="Proteomes" id="UP000472260">
    <property type="component" value="Unassembled WGS sequence"/>
</dbReference>
<name>A0A671P9I6_9TELE</name>
<dbReference type="AlphaFoldDB" id="A0A671P9I6"/>
<evidence type="ECO:0000256" key="5">
    <source>
        <dbReference type="ARBA" id="ARBA00022729"/>
    </source>
</evidence>
<reference evidence="11" key="1">
    <citation type="submission" date="2025-08" db="UniProtKB">
        <authorList>
            <consortium name="Ensembl"/>
        </authorList>
    </citation>
    <scope>IDENTIFICATION</scope>
</reference>
<evidence type="ECO:0000256" key="1">
    <source>
        <dbReference type="ARBA" id="ARBA00004613"/>
    </source>
</evidence>
<evidence type="ECO:0000256" key="8">
    <source>
        <dbReference type="ARBA" id="ARBA00023198"/>
    </source>
</evidence>
<dbReference type="GO" id="GO:0005102">
    <property type="term" value="F:signaling receptor binding"/>
    <property type="evidence" value="ECO:0007669"/>
    <property type="project" value="InterPro"/>
</dbReference>
<dbReference type="GO" id="GO:0050994">
    <property type="term" value="P:regulation of lipid catabolic process"/>
    <property type="evidence" value="ECO:0007669"/>
    <property type="project" value="InterPro"/>
</dbReference>
<keyword evidence="3" id="KW-0145">Chemotaxis</keyword>
<keyword evidence="6" id="KW-0221">Differentiation</keyword>
<dbReference type="InterPro" id="IPR046350">
    <property type="entry name" value="Cystatin_sf"/>
</dbReference>
<dbReference type="PANTHER" id="PTHR15106:SF2">
    <property type="entry name" value="RETINOIC ACID RECEPTOR RESPONDER PROTEIN 2"/>
    <property type="match status" value="1"/>
</dbReference>
<evidence type="ECO:0000256" key="10">
    <source>
        <dbReference type="SAM" id="SignalP"/>
    </source>
</evidence>
<dbReference type="GO" id="GO:0005576">
    <property type="term" value="C:extracellular region"/>
    <property type="evidence" value="ECO:0007669"/>
    <property type="project" value="UniProtKB-SubCell"/>
</dbReference>
<dbReference type="Gene3D" id="3.10.450.10">
    <property type="match status" value="1"/>
</dbReference>
<accession>A0A671P9I6</accession>
<dbReference type="GO" id="GO:0030154">
    <property type="term" value="P:cell differentiation"/>
    <property type="evidence" value="ECO:0007669"/>
    <property type="project" value="UniProtKB-KW"/>
</dbReference>
<comment type="subcellular location">
    <subcellularLocation>
        <location evidence="1">Secreted</location>
    </subcellularLocation>
</comment>
<reference evidence="11" key="2">
    <citation type="submission" date="2025-09" db="UniProtKB">
        <authorList>
            <consortium name="Ensembl"/>
        </authorList>
    </citation>
    <scope>IDENTIFICATION</scope>
</reference>
<dbReference type="SUPFAM" id="SSF54403">
    <property type="entry name" value="Cystatin/monellin"/>
    <property type="match status" value="1"/>
</dbReference>
<dbReference type="GO" id="GO:0006935">
    <property type="term" value="P:chemotaxis"/>
    <property type="evidence" value="ECO:0007669"/>
    <property type="project" value="UniProtKB-KW"/>
</dbReference>
<evidence type="ECO:0000313" key="12">
    <source>
        <dbReference type="Proteomes" id="UP000472260"/>
    </source>
</evidence>
<evidence type="ECO:0000256" key="6">
    <source>
        <dbReference type="ARBA" id="ARBA00022782"/>
    </source>
</evidence>
<dbReference type="PANTHER" id="PTHR15106">
    <property type="entry name" value="RETINOIC ACID RECEPTOR RESPONDER PROTEIN 2"/>
    <property type="match status" value="1"/>
</dbReference>
<protein>
    <recommendedName>
        <fullName evidence="2">Retinoic acid receptor responder protein 2</fullName>
    </recommendedName>
    <alternativeName>
        <fullName evidence="9">Chemerin</fullName>
    </alternativeName>
</protein>
<evidence type="ECO:0000313" key="11">
    <source>
        <dbReference type="Ensembl" id="ENSSANP00000054088.1"/>
    </source>
</evidence>
<dbReference type="GO" id="GO:0006954">
    <property type="term" value="P:inflammatory response"/>
    <property type="evidence" value="ECO:0007669"/>
    <property type="project" value="UniProtKB-KW"/>
</dbReference>
<feature type="signal peptide" evidence="10">
    <location>
        <begin position="1"/>
        <end position="19"/>
    </location>
</feature>
<dbReference type="InterPro" id="IPR029562">
    <property type="entry name" value="Chemerin"/>
</dbReference>
<keyword evidence="12" id="KW-1185">Reference proteome</keyword>
<keyword evidence="7" id="KW-1015">Disulfide bond</keyword>
<proteinExistence type="predicted"/>
<evidence type="ECO:0000256" key="4">
    <source>
        <dbReference type="ARBA" id="ARBA00022525"/>
    </source>
</evidence>
<dbReference type="Ensembl" id="ENSSANT00000057512.1">
    <property type="protein sequence ID" value="ENSSANP00000054088.1"/>
    <property type="gene ID" value="ENSSANG00000027067.1"/>
</dbReference>
<keyword evidence="5 10" id="KW-0732">Signal</keyword>
<evidence type="ECO:0000256" key="7">
    <source>
        <dbReference type="ARBA" id="ARBA00023157"/>
    </source>
</evidence>
<sequence>MAVLLWIVLLSAGVSQSQAQESFSKLPDIYKRGVELSLHMFNDHHSIKNHYLFFKSIHQAEIEAGFDVKYIYHNFYLKATECKRGTENADATTCGFRNDRPVVDCVICYKISAGEINDKPKPYLNCMHRRLLSKESKREREIGCFRVGFGHLTPTPVASTRS</sequence>
<feature type="chain" id="PRO_5025489459" description="Retinoic acid receptor responder protein 2" evidence="10">
    <location>
        <begin position="20"/>
        <end position="162"/>
    </location>
</feature>
<keyword evidence="8" id="KW-0395">Inflammatory response</keyword>
<evidence type="ECO:0000256" key="3">
    <source>
        <dbReference type="ARBA" id="ARBA00022500"/>
    </source>
</evidence>
<organism evidence="11 12">
    <name type="scientific">Sinocyclocheilus anshuiensis</name>
    <dbReference type="NCBI Taxonomy" id="1608454"/>
    <lineage>
        <taxon>Eukaryota</taxon>
        <taxon>Metazoa</taxon>
        <taxon>Chordata</taxon>
        <taxon>Craniata</taxon>
        <taxon>Vertebrata</taxon>
        <taxon>Euteleostomi</taxon>
        <taxon>Actinopterygii</taxon>
        <taxon>Neopterygii</taxon>
        <taxon>Teleostei</taxon>
        <taxon>Ostariophysi</taxon>
        <taxon>Cypriniformes</taxon>
        <taxon>Cyprinidae</taxon>
        <taxon>Cyprininae</taxon>
        <taxon>Sinocyclocheilus</taxon>
    </lineage>
</organism>
<keyword evidence="4" id="KW-0964">Secreted</keyword>
<evidence type="ECO:0000256" key="9">
    <source>
        <dbReference type="ARBA" id="ARBA00032785"/>
    </source>
</evidence>
<evidence type="ECO:0000256" key="2">
    <source>
        <dbReference type="ARBA" id="ARBA00018808"/>
    </source>
</evidence>